<feature type="transmembrane region" description="Helical" evidence="7">
    <location>
        <begin position="333"/>
        <end position="352"/>
    </location>
</feature>
<feature type="transmembrane region" description="Helical" evidence="7">
    <location>
        <begin position="84"/>
        <end position="103"/>
    </location>
</feature>
<evidence type="ECO:0000256" key="1">
    <source>
        <dbReference type="ARBA" id="ARBA00004651"/>
    </source>
</evidence>
<dbReference type="NCBIfam" id="TIGR00711">
    <property type="entry name" value="efflux_EmrB"/>
    <property type="match status" value="1"/>
</dbReference>
<dbReference type="Pfam" id="PF07690">
    <property type="entry name" value="MFS_1"/>
    <property type="match status" value="1"/>
</dbReference>
<dbReference type="InterPro" id="IPR036259">
    <property type="entry name" value="MFS_trans_sf"/>
</dbReference>
<name>A0ABU9LWV9_9BACT</name>
<dbReference type="InterPro" id="IPR004638">
    <property type="entry name" value="EmrB-like"/>
</dbReference>
<evidence type="ECO:0000256" key="5">
    <source>
        <dbReference type="ARBA" id="ARBA00022989"/>
    </source>
</evidence>
<keyword evidence="5 7" id="KW-1133">Transmembrane helix</keyword>
<feature type="transmembrane region" description="Helical" evidence="7">
    <location>
        <begin position="169"/>
        <end position="189"/>
    </location>
</feature>
<evidence type="ECO:0000256" key="7">
    <source>
        <dbReference type="SAM" id="Phobius"/>
    </source>
</evidence>
<comment type="caution">
    <text evidence="9">The sequence shown here is derived from an EMBL/GenBank/DDBJ whole genome shotgun (WGS) entry which is preliminary data.</text>
</comment>
<feature type="transmembrane region" description="Helical" evidence="7">
    <location>
        <begin position="234"/>
        <end position="255"/>
    </location>
</feature>
<protein>
    <submittedName>
        <fullName evidence="9">MFS transporter</fullName>
    </submittedName>
</protein>
<keyword evidence="3" id="KW-1003">Cell membrane</keyword>
<dbReference type="Gene3D" id="1.20.1720.10">
    <property type="entry name" value="Multidrug resistance protein D"/>
    <property type="match status" value="1"/>
</dbReference>
<evidence type="ECO:0000259" key="8">
    <source>
        <dbReference type="PROSITE" id="PS50850"/>
    </source>
</evidence>
<feature type="transmembrane region" description="Helical" evidence="7">
    <location>
        <begin position="489"/>
        <end position="508"/>
    </location>
</feature>
<dbReference type="PANTHER" id="PTHR42718">
    <property type="entry name" value="MAJOR FACILITATOR SUPERFAMILY MULTIDRUG TRANSPORTER MFSC"/>
    <property type="match status" value="1"/>
</dbReference>
<reference evidence="9 10" key="1">
    <citation type="journal article" date="2018" name="Arch. Microbiol.">
        <title>Hymenobacter segetis sp. nov., isolated from soil.</title>
        <authorList>
            <person name="Ten L.N."/>
            <person name="Lim S.J."/>
            <person name="Kim B.O."/>
            <person name="Kang I.K."/>
            <person name="Jung H.Y."/>
        </authorList>
    </citation>
    <scope>NUCLEOTIDE SEQUENCE [LARGE SCALE GENOMIC DNA]</scope>
    <source>
        <strain evidence="9 10">S7-3-11</strain>
    </source>
</reference>
<dbReference type="InterPro" id="IPR011701">
    <property type="entry name" value="MFS"/>
</dbReference>
<feature type="transmembrane region" description="Helical" evidence="7">
    <location>
        <begin position="408"/>
        <end position="427"/>
    </location>
</feature>
<accession>A0ABU9LWV9</accession>
<dbReference type="InterPro" id="IPR020846">
    <property type="entry name" value="MFS_dom"/>
</dbReference>
<evidence type="ECO:0000256" key="6">
    <source>
        <dbReference type="ARBA" id="ARBA00023136"/>
    </source>
</evidence>
<feature type="transmembrane region" description="Helical" evidence="7">
    <location>
        <begin position="209"/>
        <end position="228"/>
    </location>
</feature>
<dbReference type="CDD" id="cd17321">
    <property type="entry name" value="MFS_MMR_MDR_like"/>
    <property type="match status" value="1"/>
</dbReference>
<feature type="transmembrane region" description="Helical" evidence="7">
    <location>
        <begin position="52"/>
        <end position="72"/>
    </location>
</feature>
<organism evidence="9 10">
    <name type="scientific">Hymenobacter segetis</name>
    <dbReference type="NCBI Taxonomy" id="2025509"/>
    <lineage>
        <taxon>Bacteria</taxon>
        <taxon>Pseudomonadati</taxon>
        <taxon>Bacteroidota</taxon>
        <taxon>Cytophagia</taxon>
        <taxon>Cytophagales</taxon>
        <taxon>Hymenobacteraceae</taxon>
        <taxon>Hymenobacter</taxon>
    </lineage>
</organism>
<keyword evidence="10" id="KW-1185">Reference proteome</keyword>
<dbReference type="PANTHER" id="PTHR42718:SF42">
    <property type="entry name" value="EXPORT PROTEIN"/>
    <property type="match status" value="1"/>
</dbReference>
<feature type="transmembrane region" description="Helical" evidence="7">
    <location>
        <begin position="372"/>
        <end position="396"/>
    </location>
</feature>
<dbReference type="SUPFAM" id="SSF103473">
    <property type="entry name" value="MFS general substrate transporter"/>
    <property type="match status" value="1"/>
</dbReference>
<dbReference type="EMBL" id="JBCEVZ010000032">
    <property type="protein sequence ID" value="MEL5995219.1"/>
    <property type="molecule type" value="Genomic_DNA"/>
</dbReference>
<sequence length="523" mass="54169">MPIASESSNALTAEERWTLVAAIAASCMVFLDGTALNVALPALQRDLNANGAGMLWVVNSYLLVLAALVLEGGALGDRLGRKRVCMAGLMLFAAASLACGMAPATGWLIAARLIQGVGGALLVPGSLALISAQFPANKRGQAIGTWSATTTLVLLAGPALGGWLADAGWWRAIFLLNLPLAAVALVVLWRKVPETRDPSAEGSDWPGAALAALGLAALTAGLLLVPAQGWANPWVWGGVGGGFLALSAFIALEAHASHPMLPLVLFRNRTFSGTNLLTLFLYGALTAATFFLSLNLVQVQGYTQLQAGLAFMPLAGLISLGSRPAGRWADRHGPRLLLTVGPLVVALGFGWLSTVGVTPGPSAYWNTFFPGMVLFGLGMAVTVVPLTTAVMTAVASHYAGTASGVNNAVSRAAGVLALAIFGAVALVDFHNQLALHTASVVLSAVARTDLRTEARKFGAASVPVSVPARQRPVVKQAFREAFQHTFQRILRLCSVMALASAGLAFWLVPSVSPPTAKPPANGK</sequence>
<feature type="transmembrane region" description="Helical" evidence="7">
    <location>
        <begin position="276"/>
        <end position="297"/>
    </location>
</feature>
<proteinExistence type="predicted"/>
<feature type="transmembrane region" description="Helical" evidence="7">
    <location>
        <begin position="303"/>
        <end position="321"/>
    </location>
</feature>
<dbReference type="RefSeq" id="WP_342298885.1">
    <property type="nucleotide sequence ID" value="NZ_JBCEVZ010000032.1"/>
</dbReference>
<keyword evidence="6 7" id="KW-0472">Membrane</keyword>
<evidence type="ECO:0000313" key="9">
    <source>
        <dbReference type="EMBL" id="MEL5995219.1"/>
    </source>
</evidence>
<evidence type="ECO:0000256" key="2">
    <source>
        <dbReference type="ARBA" id="ARBA00022448"/>
    </source>
</evidence>
<evidence type="ECO:0000256" key="4">
    <source>
        <dbReference type="ARBA" id="ARBA00022692"/>
    </source>
</evidence>
<feature type="transmembrane region" description="Helical" evidence="7">
    <location>
        <begin position="142"/>
        <end position="163"/>
    </location>
</feature>
<feature type="transmembrane region" description="Helical" evidence="7">
    <location>
        <begin position="17"/>
        <end position="40"/>
    </location>
</feature>
<feature type="domain" description="Major facilitator superfamily (MFS) profile" evidence="8">
    <location>
        <begin position="18"/>
        <end position="455"/>
    </location>
</feature>
<gene>
    <name evidence="9" type="ORF">AAFH49_13450</name>
</gene>
<evidence type="ECO:0000256" key="3">
    <source>
        <dbReference type="ARBA" id="ARBA00022475"/>
    </source>
</evidence>
<keyword evidence="2" id="KW-0813">Transport</keyword>
<dbReference type="PROSITE" id="PS50850">
    <property type="entry name" value="MFS"/>
    <property type="match status" value="1"/>
</dbReference>
<comment type="subcellular location">
    <subcellularLocation>
        <location evidence="1">Cell membrane</location>
        <topology evidence="1">Multi-pass membrane protein</topology>
    </subcellularLocation>
</comment>
<dbReference type="Proteomes" id="UP001479606">
    <property type="component" value="Unassembled WGS sequence"/>
</dbReference>
<dbReference type="Gene3D" id="1.20.1250.20">
    <property type="entry name" value="MFS general substrate transporter like domains"/>
    <property type="match status" value="1"/>
</dbReference>
<keyword evidence="4 7" id="KW-0812">Transmembrane</keyword>
<evidence type="ECO:0000313" key="10">
    <source>
        <dbReference type="Proteomes" id="UP001479606"/>
    </source>
</evidence>